<dbReference type="EMBL" id="JAWZYT010001796">
    <property type="protein sequence ID" value="KAK4309120.1"/>
    <property type="molecule type" value="Genomic_DNA"/>
</dbReference>
<sequence>MIKVGVVVVVAVVEQQRHRDCTYGRGNITSQRKSLLGKGKLYGRRDITSDRKSLLGIGKLYGRVKHYMASLFSVKASCTDRETSHQIASLFSV</sequence>
<gene>
    <name evidence="1" type="ORF">Pmani_019225</name>
</gene>
<accession>A0AAE1PI47</accession>
<reference evidence="1" key="1">
    <citation type="submission" date="2023-11" db="EMBL/GenBank/DDBJ databases">
        <title>Genome assemblies of two species of porcelain crab, Petrolisthes cinctipes and Petrolisthes manimaculis (Anomura: Porcellanidae).</title>
        <authorList>
            <person name="Angst P."/>
        </authorList>
    </citation>
    <scope>NUCLEOTIDE SEQUENCE</scope>
    <source>
        <strain evidence="1">PB745_02</strain>
        <tissue evidence="1">Gill</tissue>
    </source>
</reference>
<protein>
    <submittedName>
        <fullName evidence="1">Uncharacterized protein</fullName>
    </submittedName>
</protein>
<keyword evidence="2" id="KW-1185">Reference proteome</keyword>
<organism evidence="1 2">
    <name type="scientific">Petrolisthes manimaculis</name>
    <dbReference type="NCBI Taxonomy" id="1843537"/>
    <lineage>
        <taxon>Eukaryota</taxon>
        <taxon>Metazoa</taxon>
        <taxon>Ecdysozoa</taxon>
        <taxon>Arthropoda</taxon>
        <taxon>Crustacea</taxon>
        <taxon>Multicrustacea</taxon>
        <taxon>Malacostraca</taxon>
        <taxon>Eumalacostraca</taxon>
        <taxon>Eucarida</taxon>
        <taxon>Decapoda</taxon>
        <taxon>Pleocyemata</taxon>
        <taxon>Anomura</taxon>
        <taxon>Galatheoidea</taxon>
        <taxon>Porcellanidae</taxon>
        <taxon>Petrolisthes</taxon>
    </lineage>
</organism>
<proteinExistence type="predicted"/>
<name>A0AAE1PI47_9EUCA</name>
<dbReference type="AlphaFoldDB" id="A0AAE1PI47"/>
<evidence type="ECO:0000313" key="2">
    <source>
        <dbReference type="Proteomes" id="UP001292094"/>
    </source>
</evidence>
<evidence type="ECO:0000313" key="1">
    <source>
        <dbReference type="EMBL" id="KAK4309120.1"/>
    </source>
</evidence>
<dbReference type="Proteomes" id="UP001292094">
    <property type="component" value="Unassembled WGS sequence"/>
</dbReference>
<comment type="caution">
    <text evidence="1">The sequence shown here is derived from an EMBL/GenBank/DDBJ whole genome shotgun (WGS) entry which is preliminary data.</text>
</comment>